<organism evidence="1 2">
    <name type="scientific">Sandarakinorhabdus cyanobacteriorum</name>
    <dbReference type="NCBI Taxonomy" id="1981098"/>
    <lineage>
        <taxon>Bacteria</taxon>
        <taxon>Pseudomonadati</taxon>
        <taxon>Pseudomonadota</taxon>
        <taxon>Alphaproteobacteria</taxon>
        <taxon>Sphingomonadales</taxon>
        <taxon>Sphingosinicellaceae</taxon>
        <taxon>Sandarakinorhabdus</taxon>
    </lineage>
</organism>
<keyword evidence="2" id="KW-1185">Reference proteome</keyword>
<comment type="caution">
    <text evidence="1">The sequence shown here is derived from an EMBL/GenBank/DDBJ whole genome shotgun (WGS) entry which is preliminary data.</text>
</comment>
<accession>A0A255YQ01</accession>
<dbReference type="AlphaFoldDB" id="A0A255YQ01"/>
<gene>
    <name evidence="1" type="ORF">CHU93_04355</name>
</gene>
<dbReference type="EMBL" id="NOXT01000087">
    <property type="protein sequence ID" value="OYQ31281.1"/>
    <property type="molecule type" value="Genomic_DNA"/>
</dbReference>
<sequence>MDSVHKIVSPSTYPCQLCAVTYGLTSMRREWRAFLDETGLETIFHHRPDFRAAFPHAADWPLPLVAAEDGGQLTQLVTAADFTAIPDLPTLIRVVRARLAP</sequence>
<dbReference type="Proteomes" id="UP000216991">
    <property type="component" value="Unassembled WGS sequence"/>
</dbReference>
<reference evidence="1 2" key="1">
    <citation type="submission" date="2017-07" db="EMBL/GenBank/DDBJ databases">
        <title>Sandarakinorhabdus cyanobacteriorum sp. nov., a novel bacterium isolated from cyanobacterial aggregates in a eutrophic lake.</title>
        <authorList>
            <person name="Cai H."/>
        </authorList>
    </citation>
    <scope>NUCLEOTIDE SEQUENCE [LARGE SCALE GENOMIC DNA]</scope>
    <source>
        <strain evidence="1 2">TH057</strain>
    </source>
</reference>
<evidence type="ECO:0008006" key="3">
    <source>
        <dbReference type="Google" id="ProtNLM"/>
    </source>
</evidence>
<name>A0A255YQ01_9SPHN</name>
<protein>
    <recommendedName>
        <fullName evidence="3">GTPase</fullName>
    </recommendedName>
</protein>
<evidence type="ECO:0000313" key="2">
    <source>
        <dbReference type="Proteomes" id="UP000216991"/>
    </source>
</evidence>
<proteinExistence type="predicted"/>
<evidence type="ECO:0000313" key="1">
    <source>
        <dbReference type="EMBL" id="OYQ31281.1"/>
    </source>
</evidence>